<proteinExistence type="predicted"/>
<organism evidence="1 2">
    <name type="scientific">Vibrio atlanticus</name>
    <dbReference type="NCBI Taxonomy" id="693153"/>
    <lineage>
        <taxon>Bacteria</taxon>
        <taxon>Pseudomonadati</taxon>
        <taxon>Pseudomonadota</taxon>
        <taxon>Gammaproteobacteria</taxon>
        <taxon>Vibrionales</taxon>
        <taxon>Vibrionaceae</taxon>
        <taxon>Vibrio</taxon>
    </lineage>
</organism>
<evidence type="ECO:0000313" key="2">
    <source>
        <dbReference type="Proteomes" id="UP001569175"/>
    </source>
</evidence>
<dbReference type="EMBL" id="JBGOOL010000098">
    <property type="protein sequence ID" value="MEZ8055770.1"/>
    <property type="molecule type" value="Genomic_DNA"/>
</dbReference>
<sequence>MTIVNSVLPHRQLRKTKNAEVLERIGVLPHRQLRKTGVASSFNSNGVLPHRQLRIGQEESNLPAEQAVKIKAIKFKLGGFCLFTIGFIRPTF</sequence>
<evidence type="ECO:0000313" key="1">
    <source>
        <dbReference type="EMBL" id="MEZ8055770.1"/>
    </source>
</evidence>
<dbReference type="Proteomes" id="UP001569175">
    <property type="component" value="Unassembled WGS sequence"/>
</dbReference>
<accession>A0ABV4KTP0</accession>
<comment type="caution">
    <text evidence="1">The sequence shown here is derived from an EMBL/GenBank/DDBJ whole genome shotgun (WGS) entry which is preliminary data.</text>
</comment>
<dbReference type="RefSeq" id="WP_371708511.1">
    <property type="nucleotide sequence ID" value="NZ_JBFRLE010000240.1"/>
</dbReference>
<name>A0ABV4KTP0_9VIBR</name>
<gene>
    <name evidence="1" type="ORF">ACED57_21905</name>
</gene>
<reference evidence="1 2" key="1">
    <citation type="submission" date="2024-06" db="EMBL/GenBank/DDBJ databases">
        <authorList>
            <person name="Steensen K."/>
            <person name="Seneca J."/>
            <person name="Bartlau N."/>
            <person name="Yu A.X."/>
            <person name="Polz M.F."/>
        </authorList>
    </citation>
    <scope>NUCLEOTIDE SEQUENCE [LARGE SCALE GENOMIC DNA]</scope>
    <source>
        <strain evidence="1 2">1F9</strain>
    </source>
</reference>
<keyword evidence="2" id="KW-1185">Reference proteome</keyword>
<protein>
    <submittedName>
        <fullName evidence="1">Uncharacterized protein</fullName>
    </submittedName>
</protein>